<proteinExistence type="predicted"/>
<keyword evidence="3" id="KW-1185">Reference proteome</keyword>
<dbReference type="Proteomes" id="UP000225735">
    <property type="component" value="Segment"/>
</dbReference>
<dbReference type="EMBL" id="KY130461">
    <property type="protein sequence ID" value="APD19286.1"/>
    <property type="molecule type" value="Genomic_DNA"/>
</dbReference>
<feature type="region of interest" description="Disordered" evidence="1">
    <location>
        <begin position="144"/>
        <end position="186"/>
    </location>
</feature>
<evidence type="ECO:0000313" key="3">
    <source>
        <dbReference type="Proteomes" id="UP000225735"/>
    </source>
</evidence>
<gene>
    <name evidence="2" type="ORF">SEA_TAPTIC_56</name>
</gene>
<organism evidence="2 3">
    <name type="scientific">Mycobacterium phage Taptic</name>
    <dbReference type="NCBI Taxonomy" id="1920305"/>
    <lineage>
        <taxon>Viruses</taxon>
        <taxon>Duplodnaviria</taxon>
        <taxon>Heunggongvirae</taxon>
        <taxon>Uroviricota</taxon>
        <taxon>Caudoviricetes</taxon>
        <taxon>Northamptonvirus</taxon>
        <taxon>Northamptonvirus taptic</taxon>
    </lineage>
</organism>
<name>A0A1J0ME24_9CAUD</name>
<protein>
    <recommendedName>
        <fullName evidence="4">Helix-turn-helix DNA binding domain protein</fullName>
    </recommendedName>
</protein>
<reference evidence="2 3" key="1">
    <citation type="submission" date="2016-11" db="EMBL/GenBank/DDBJ databases">
        <authorList>
            <person name="Seier E.R."/>
            <person name="Hipwell C.M."/>
            <person name="Kelliher A.B."/>
            <person name="Lando N.A."/>
            <person name="Tsaousis B.E."/>
            <person name="Esposito E.C."/>
            <person name="Heckman E.L."/>
            <person name="Mageeney C.M."/>
            <person name="Kenna M.A."/>
            <person name="Ware V.C."/>
            <person name="Garlena R.A."/>
            <person name="Russell D.A."/>
            <person name="Pope W.H."/>
            <person name="Jacobs-Sera D."/>
            <person name="Hendrix R.W."/>
            <person name="Hatfull G.F."/>
        </authorList>
    </citation>
    <scope>NUCLEOTIDE SEQUENCE [LARGE SCALE GENOMIC DNA]</scope>
</reference>
<accession>A0A1J0ME24</accession>
<evidence type="ECO:0000313" key="2">
    <source>
        <dbReference type="EMBL" id="APD19286.1"/>
    </source>
</evidence>
<feature type="compositionally biased region" description="Pro residues" evidence="1">
    <location>
        <begin position="148"/>
        <end position="159"/>
    </location>
</feature>
<sequence length="246" mass="27206">MSSGALILAEMWRKPDFRRLPRTAQCLYVQLCSNRDLDSAGVLTLNVVQLAKACDEIDGDDIVADLQVLEDARFVFVDYDTDEVFVRARMRVLQVAKSPNYLTSALRSAMAVESMKLREVVAAELRRLGHVRADEAAAVLMGSETLPKPFPNPPTPPPTQSHAQGGAPKKRPTCSRHPENHDGPCRACQRRREWDEAHNEALATSELGRRRALRDARAACPHCDENGMVETAAGLARCTAHREAVL</sequence>
<feature type="compositionally biased region" description="Basic and acidic residues" evidence="1">
    <location>
        <begin position="176"/>
        <end position="186"/>
    </location>
</feature>
<evidence type="ECO:0008006" key="4">
    <source>
        <dbReference type="Google" id="ProtNLM"/>
    </source>
</evidence>
<evidence type="ECO:0000256" key="1">
    <source>
        <dbReference type="SAM" id="MobiDB-lite"/>
    </source>
</evidence>